<feature type="chain" id="PRO_5002043931" description="Secreted protein" evidence="1">
    <location>
        <begin position="23"/>
        <end position="70"/>
    </location>
</feature>
<accession>A0A0A9AME7</accession>
<reference evidence="2" key="1">
    <citation type="submission" date="2014-09" db="EMBL/GenBank/DDBJ databases">
        <authorList>
            <person name="Magalhaes I.L.F."/>
            <person name="Oliveira U."/>
            <person name="Santos F.R."/>
            <person name="Vidigal T.H.D.A."/>
            <person name="Brescovit A.D."/>
            <person name="Santos A.J."/>
        </authorList>
    </citation>
    <scope>NUCLEOTIDE SEQUENCE</scope>
    <source>
        <tissue evidence="2">Shoot tissue taken approximately 20 cm above the soil surface</tissue>
    </source>
</reference>
<reference evidence="2" key="2">
    <citation type="journal article" date="2015" name="Data Brief">
        <title>Shoot transcriptome of the giant reed, Arundo donax.</title>
        <authorList>
            <person name="Barrero R.A."/>
            <person name="Guerrero F.D."/>
            <person name="Moolhuijzen P."/>
            <person name="Goolsby J.A."/>
            <person name="Tidwell J."/>
            <person name="Bellgard S.E."/>
            <person name="Bellgard M.I."/>
        </authorList>
    </citation>
    <scope>NUCLEOTIDE SEQUENCE</scope>
    <source>
        <tissue evidence="2">Shoot tissue taken approximately 20 cm above the soil surface</tissue>
    </source>
</reference>
<proteinExistence type="predicted"/>
<keyword evidence="1" id="KW-0732">Signal</keyword>
<evidence type="ECO:0000256" key="1">
    <source>
        <dbReference type="SAM" id="SignalP"/>
    </source>
</evidence>
<name>A0A0A9AME7_ARUDO</name>
<protein>
    <recommendedName>
        <fullName evidence="3">Secreted protein</fullName>
    </recommendedName>
</protein>
<organism evidence="2">
    <name type="scientific">Arundo donax</name>
    <name type="common">Giant reed</name>
    <name type="synonym">Donax arundinaceus</name>
    <dbReference type="NCBI Taxonomy" id="35708"/>
    <lineage>
        <taxon>Eukaryota</taxon>
        <taxon>Viridiplantae</taxon>
        <taxon>Streptophyta</taxon>
        <taxon>Embryophyta</taxon>
        <taxon>Tracheophyta</taxon>
        <taxon>Spermatophyta</taxon>
        <taxon>Magnoliopsida</taxon>
        <taxon>Liliopsida</taxon>
        <taxon>Poales</taxon>
        <taxon>Poaceae</taxon>
        <taxon>PACMAD clade</taxon>
        <taxon>Arundinoideae</taxon>
        <taxon>Arundineae</taxon>
        <taxon>Arundo</taxon>
    </lineage>
</organism>
<feature type="signal peptide" evidence="1">
    <location>
        <begin position="1"/>
        <end position="22"/>
    </location>
</feature>
<evidence type="ECO:0000313" key="2">
    <source>
        <dbReference type="EMBL" id="JAD51033.1"/>
    </source>
</evidence>
<sequence length="70" mass="8223">MKVYICWVATLALHKLLHSVISNSCIWIEKIMNIQRQHNGLYMDDVICNITESDHIQKMTSKTTQWIIYG</sequence>
<dbReference type="EMBL" id="GBRH01246862">
    <property type="protein sequence ID" value="JAD51033.1"/>
    <property type="molecule type" value="Transcribed_RNA"/>
</dbReference>
<dbReference type="AlphaFoldDB" id="A0A0A9AME7"/>
<evidence type="ECO:0008006" key="3">
    <source>
        <dbReference type="Google" id="ProtNLM"/>
    </source>
</evidence>